<accession>A0ABY6GKX6</accession>
<dbReference type="Gene3D" id="3.90.210.10">
    <property type="entry name" value="Heat-Labile Enterotoxin, subunit A"/>
    <property type="match status" value="1"/>
</dbReference>
<evidence type="ECO:0000313" key="3">
    <source>
        <dbReference type="Proteomes" id="UP001163831"/>
    </source>
</evidence>
<dbReference type="EMBL" id="CP107052">
    <property type="protein sequence ID" value="UYH51972.1"/>
    <property type="molecule type" value="Genomic_DNA"/>
</dbReference>
<gene>
    <name evidence="2" type="ORF">N5W20_03705</name>
</gene>
<sequence>MKISRLFSILILGVSFAANAVAGPRYIYHISSVMPPEAFDRGFMMTGQDVDLLRYMSGHSILDGSASFISATDSLAVALHISKQAVLKHREVPFWVYVIRPTEDVYDVMKSLRSAQKTLKNPDARRQARELILAFDWQKPWAAHAHILSSQIVGVYPVIALFGEEPYLGFMFPNEDYIEGASFVSDDVIPARDTPPDDVYIGEESAPGHPTSLSFNQDCEYHKLIPPRKWRCGTETHRTIHNLIGYSVAGLIATGVLRSPGEGLL</sequence>
<evidence type="ECO:0000313" key="2">
    <source>
        <dbReference type="EMBL" id="UYH51972.1"/>
    </source>
</evidence>
<dbReference type="RefSeq" id="WP_319807567.1">
    <property type="nucleotide sequence ID" value="NZ_CP107052.1"/>
</dbReference>
<keyword evidence="1" id="KW-0732">Signal</keyword>
<feature type="signal peptide" evidence="1">
    <location>
        <begin position="1"/>
        <end position="20"/>
    </location>
</feature>
<feature type="chain" id="PRO_5045858278" evidence="1">
    <location>
        <begin position="21"/>
        <end position="265"/>
    </location>
</feature>
<keyword evidence="3" id="KW-1185">Reference proteome</keyword>
<dbReference type="SUPFAM" id="SSF56399">
    <property type="entry name" value="ADP-ribosylation"/>
    <property type="match status" value="1"/>
</dbReference>
<evidence type="ECO:0000256" key="1">
    <source>
        <dbReference type="SAM" id="SignalP"/>
    </source>
</evidence>
<reference evidence="2" key="1">
    <citation type="submission" date="2022-10" db="EMBL/GenBank/DDBJ databases">
        <title>Candidatus Kirkpatrella diaphorinas gen. nov., sp. nov., an uncultured endosymbiont identified in a population of Diaphorina citri from Hawaii.</title>
        <authorList>
            <person name="Henry E.M."/>
            <person name="Carlson C.R."/>
            <person name="Kuo Y.-W."/>
        </authorList>
    </citation>
    <scope>NUCLEOTIDE SEQUENCE</scope>
    <source>
        <strain evidence="2">CADCRV1</strain>
    </source>
</reference>
<dbReference type="Proteomes" id="UP001163831">
    <property type="component" value="Chromosome"/>
</dbReference>
<proteinExistence type="predicted"/>
<protein>
    <submittedName>
        <fullName evidence="2">Uncharacterized protein</fullName>
    </submittedName>
</protein>
<name>A0ABY6GKX6_9PROT</name>
<organism evidence="2 3">
    <name type="scientific">Candidatus Kirkpatrickella diaphorinae</name>
    <dbReference type="NCBI Taxonomy" id="2984322"/>
    <lineage>
        <taxon>Bacteria</taxon>
        <taxon>Pseudomonadati</taxon>
        <taxon>Pseudomonadota</taxon>
        <taxon>Alphaproteobacteria</taxon>
        <taxon>Acetobacterales</taxon>
        <taxon>Acetobacteraceae</taxon>
        <taxon>Candidatus Kirkpatrickella</taxon>
    </lineage>
</organism>